<evidence type="ECO:0000313" key="9">
    <source>
        <dbReference type="EMBL" id="HIZ24148.1"/>
    </source>
</evidence>
<reference evidence="9" key="2">
    <citation type="submission" date="2021-04" db="EMBL/GenBank/DDBJ databases">
        <authorList>
            <person name="Gilroy R."/>
        </authorList>
    </citation>
    <scope>NUCLEOTIDE SEQUENCE</scope>
    <source>
        <strain evidence="9">CHK33-5263</strain>
    </source>
</reference>
<evidence type="ECO:0000256" key="5">
    <source>
        <dbReference type="ARBA" id="ARBA00022989"/>
    </source>
</evidence>
<evidence type="ECO:0000256" key="2">
    <source>
        <dbReference type="ARBA" id="ARBA00022448"/>
    </source>
</evidence>
<accession>A0A9D2IUP2</accession>
<keyword evidence="2 7" id="KW-0813">Transport</keyword>
<dbReference type="Pfam" id="PF00528">
    <property type="entry name" value="BPD_transp_1"/>
    <property type="match status" value="1"/>
</dbReference>
<proteinExistence type="inferred from homology"/>
<dbReference type="PANTHER" id="PTHR30193">
    <property type="entry name" value="ABC TRANSPORTER PERMEASE PROTEIN"/>
    <property type="match status" value="1"/>
</dbReference>
<dbReference type="InterPro" id="IPR035906">
    <property type="entry name" value="MetI-like_sf"/>
</dbReference>
<dbReference type="CDD" id="cd06261">
    <property type="entry name" value="TM_PBP2"/>
    <property type="match status" value="1"/>
</dbReference>
<dbReference type="SUPFAM" id="SSF161098">
    <property type="entry name" value="MetI-like"/>
    <property type="match status" value="1"/>
</dbReference>
<feature type="transmembrane region" description="Helical" evidence="7">
    <location>
        <begin position="113"/>
        <end position="135"/>
    </location>
</feature>
<gene>
    <name evidence="9" type="ORF">H9812_01540</name>
</gene>
<keyword evidence="3" id="KW-1003">Cell membrane</keyword>
<protein>
    <submittedName>
        <fullName evidence="9">Sugar ABC transporter permease</fullName>
    </submittedName>
</protein>
<sequence>MEEKILAAEEVRSDSGTHVSMKRKNIRRRWTPQNIAALCLALISLIGFIVFSGFPLIISLIALFCNVNLYDLSSISWNDFAGFKALFVDGWASQTFPMGGLGMTWCFGRSCLITLWVASTQFVTLLIALGISVLLATHPKGQKVFQALYFVPCICSTVAISIVFQWIFKEDATGVLNTILGKTPETAVRWLQDPSTITRCIVIVTIWQAPGYGIVMYKAALVNVDPTQYEAAALDGANSWQKFWYVTLPGIRPTTFYLMLTGVAADLLRKLS</sequence>
<organism evidence="9 10">
    <name type="scientific">Candidatus Gallimonas intestinigallinarum</name>
    <dbReference type="NCBI Taxonomy" id="2838604"/>
    <lineage>
        <taxon>Bacteria</taxon>
        <taxon>Bacillati</taxon>
        <taxon>Bacillota</taxon>
        <taxon>Clostridia</taxon>
        <taxon>Candidatus Gallimonas</taxon>
    </lineage>
</organism>
<dbReference type="AlphaFoldDB" id="A0A9D2IUP2"/>
<comment type="subcellular location">
    <subcellularLocation>
        <location evidence="1 7">Cell membrane</location>
        <topology evidence="1 7">Multi-pass membrane protein</topology>
    </subcellularLocation>
</comment>
<comment type="caution">
    <text evidence="9">The sequence shown here is derived from an EMBL/GenBank/DDBJ whole genome shotgun (WGS) entry which is preliminary data.</text>
</comment>
<dbReference type="GO" id="GO:0055085">
    <property type="term" value="P:transmembrane transport"/>
    <property type="evidence" value="ECO:0007669"/>
    <property type="project" value="InterPro"/>
</dbReference>
<evidence type="ECO:0000313" key="10">
    <source>
        <dbReference type="Proteomes" id="UP000824044"/>
    </source>
</evidence>
<dbReference type="InterPro" id="IPR000515">
    <property type="entry name" value="MetI-like"/>
</dbReference>
<feature type="domain" description="ABC transmembrane type-1" evidence="8">
    <location>
        <begin position="114"/>
        <end position="272"/>
    </location>
</feature>
<evidence type="ECO:0000256" key="6">
    <source>
        <dbReference type="ARBA" id="ARBA00023136"/>
    </source>
</evidence>
<dbReference type="Gene3D" id="1.10.3720.10">
    <property type="entry name" value="MetI-like"/>
    <property type="match status" value="1"/>
</dbReference>
<dbReference type="PANTHER" id="PTHR30193:SF37">
    <property type="entry name" value="INNER MEMBRANE ABC TRANSPORTER PERMEASE PROTEIN YCJO"/>
    <property type="match status" value="1"/>
</dbReference>
<comment type="similarity">
    <text evidence="7">Belongs to the binding-protein-dependent transport system permease family.</text>
</comment>
<evidence type="ECO:0000256" key="3">
    <source>
        <dbReference type="ARBA" id="ARBA00022475"/>
    </source>
</evidence>
<dbReference type="GO" id="GO:0005886">
    <property type="term" value="C:plasma membrane"/>
    <property type="evidence" value="ECO:0007669"/>
    <property type="project" value="UniProtKB-SubCell"/>
</dbReference>
<name>A0A9D2IUP2_9FIRM</name>
<keyword evidence="5 7" id="KW-1133">Transmembrane helix</keyword>
<reference evidence="9" key="1">
    <citation type="journal article" date="2021" name="PeerJ">
        <title>Extensive microbial diversity within the chicken gut microbiome revealed by metagenomics and culture.</title>
        <authorList>
            <person name="Gilroy R."/>
            <person name="Ravi A."/>
            <person name="Getino M."/>
            <person name="Pursley I."/>
            <person name="Horton D.L."/>
            <person name="Alikhan N.F."/>
            <person name="Baker D."/>
            <person name="Gharbi K."/>
            <person name="Hall N."/>
            <person name="Watson M."/>
            <person name="Adriaenssens E.M."/>
            <person name="Foster-Nyarko E."/>
            <person name="Jarju S."/>
            <person name="Secka A."/>
            <person name="Antonio M."/>
            <person name="Oren A."/>
            <person name="Chaudhuri R.R."/>
            <person name="La Ragione R."/>
            <person name="Hildebrand F."/>
            <person name="Pallen M.J."/>
        </authorList>
    </citation>
    <scope>NUCLEOTIDE SEQUENCE</scope>
    <source>
        <strain evidence="9">CHK33-5263</strain>
    </source>
</reference>
<feature type="transmembrane region" description="Helical" evidence="7">
    <location>
        <begin position="243"/>
        <end position="268"/>
    </location>
</feature>
<dbReference type="EMBL" id="DXBS01000036">
    <property type="protein sequence ID" value="HIZ24148.1"/>
    <property type="molecule type" value="Genomic_DNA"/>
</dbReference>
<dbReference type="InterPro" id="IPR051393">
    <property type="entry name" value="ABC_transporter_permease"/>
</dbReference>
<feature type="transmembrane region" description="Helical" evidence="7">
    <location>
        <begin position="147"/>
        <end position="168"/>
    </location>
</feature>
<feature type="transmembrane region" description="Helical" evidence="7">
    <location>
        <begin position="35"/>
        <end position="64"/>
    </location>
</feature>
<evidence type="ECO:0000256" key="1">
    <source>
        <dbReference type="ARBA" id="ARBA00004651"/>
    </source>
</evidence>
<dbReference type="Proteomes" id="UP000824044">
    <property type="component" value="Unassembled WGS sequence"/>
</dbReference>
<keyword evidence="6 7" id="KW-0472">Membrane</keyword>
<keyword evidence="4 7" id="KW-0812">Transmembrane</keyword>
<dbReference type="PROSITE" id="PS50928">
    <property type="entry name" value="ABC_TM1"/>
    <property type="match status" value="1"/>
</dbReference>
<evidence type="ECO:0000256" key="4">
    <source>
        <dbReference type="ARBA" id="ARBA00022692"/>
    </source>
</evidence>
<evidence type="ECO:0000259" key="8">
    <source>
        <dbReference type="PROSITE" id="PS50928"/>
    </source>
</evidence>
<evidence type="ECO:0000256" key="7">
    <source>
        <dbReference type="RuleBase" id="RU363032"/>
    </source>
</evidence>